<reference evidence="2 3" key="1">
    <citation type="submission" date="2019-12" db="EMBL/GenBank/DDBJ databases">
        <title>Maritimibacter sp. nov. sp. isolated from sea sand.</title>
        <authorList>
            <person name="Kim J."/>
            <person name="Jeong S.E."/>
            <person name="Jung H.S."/>
            <person name="Jeon C.O."/>
        </authorList>
    </citation>
    <scope>NUCLEOTIDE SEQUENCE [LARGE SCALE GENOMIC DNA]</scope>
    <source>
        <strain evidence="2 3">DP07</strain>
    </source>
</reference>
<accession>A0A845M8H7</accession>
<gene>
    <name evidence="2" type="ORF">GQE99_08175</name>
</gene>
<sequence>MSNPESFIDEVTEEVRRDRLFAFFRKWGWVGAVAVIAIVGGAAVNEYLKAREAREAQAAGDAVLAAMEAETPEARIDALDAAPASGDAQAALALLKAAEAEEAARADEILAGVEGNAEFPTIYRDLATMKRVMLPETQLSAEERLAALEPLMTPGAPFRVLAEEQAALAEIAMGDNDAALARLQGLMDDADAGRALRDRAAQLIVALGGTVE</sequence>
<protein>
    <recommendedName>
        <fullName evidence="4">Tetratricopeptide repeat-like domain-containing protein</fullName>
    </recommendedName>
</protein>
<keyword evidence="1" id="KW-0472">Membrane</keyword>
<dbReference type="AlphaFoldDB" id="A0A845M8H7"/>
<organism evidence="2 3">
    <name type="scientific">Maritimibacter harenae</name>
    <dbReference type="NCBI Taxonomy" id="2606218"/>
    <lineage>
        <taxon>Bacteria</taxon>
        <taxon>Pseudomonadati</taxon>
        <taxon>Pseudomonadota</taxon>
        <taxon>Alphaproteobacteria</taxon>
        <taxon>Rhodobacterales</taxon>
        <taxon>Roseobacteraceae</taxon>
        <taxon>Maritimibacter</taxon>
    </lineage>
</organism>
<evidence type="ECO:0008006" key="4">
    <source>
        <dbReference type="Google" id="ProtNLM"/>
    </source>
</evidence>
<proteinExistence type="predicted"/>
<evidence type="ECO:0000313" key="2">
    <source>
        <dbReference type="EMBL" id="MZR12994.1"/>
    </source>
</evidence>
<evidence type="ECO:0000313" key="3">
    <source>
        <dbReference type="Proteomes" id="UP000467322"/>
    </source>
</evidence>
<dbReference type="Proteomes" id="UP000467322">
    <property type="component" value="Unassembled WGS sequence"/>
</dbReference>
<feature type="transmembrane region" description="Helical" evidence="1">
    <location>
        <begin position="27"/>
        <end position="48"/>
    </location>
</feature>
<comment type="caution">
    <text evidence="2">The sequence shown here is derived from an EMBL/GenBank/DDBJ whole genome shotgun (WGS) entry which is preliminary data.</text>
</comment>
<keyword evidence="1" id="KW-1133">Transmembrane helix</keyword>
<dbReference type="EMBL" id="WTUX01000011">
    <property type="protein sequence ID" value="MZR12994.1"/>
    <property type="molecule type" value="Genomic_DNA"/>
</dbReference>
<evidence type="ECO:0000256" key="1">
    <source>
        <dbReference type="SAM" id="Phobius"/>
    </source>
</evidence>
<dbReference type="RefSeq" id="WP_161351106.1">
    <property type="nucleotide sequence ID" value="NZ_WTUX01000011.1"/>
</dbReference>
<keyword evidence="1" id="KW-0812">Transmembrane</keyword>
<name>A0A845M8H7_9RHOB</name>
<keyword evidence="3" id="KW-1185">Reference proteome</keyword>